<sequence length="64" mass="6807">MHALSDSRSSLSRPGCNLSLLRFPVTKTRSRLHRRSSSPALALTASAIDISGFLCSSLSSSLDS</sequence>
<keyword evidence="2" id="KW-1185">Reference proteome</keyword>
<accession>A0A8X7QRB8</accession>
<name>A0A8X7QRB8_BRACI</name>
<evidence type="ECO:0000313" key="2">
    <source>
        <dbReference type="Proteomes" id="UP000886595"/>
    </source>
</evidence>
<gene>
    <name evidence="1" type="ORF">Bca52824_057351</name>
</gene>
<dbReference type="EMBL" id="JAAMPC010000012">
    <property type="protein sequence ID" value="KAG2274796.1"/>
    <property type="molecule type" value="Genomic_DNA"/>
</dbReference>
<dbReference type="Proteomes" id="UP000886595">
    <property type="component" value="Unassembled WGS sequence"/>
</dbReference>
<evidence type="ECO:0000313" key="1">
    <source>
        <dbReference type="EMBL" id="KAG2274796.1"/>
    </source>
</evidence>
<protein>
    <submittedName>
        <fullName evidence="1">Uncharacterized protein</fullName>
    </submittedName>
</protein>
<proteinExistence type="predicted"/>
<organism evidence="1 2">
    <name type="scientific">Brassica carinata</name>
    <name type="common">Ethiopian mustard</name>
    <name type="synonym">Abyssinian cabbage</name>
    <dbReference type="NCBI Taxonomy" id="52824"/>
    <lineage>
        <taxon>Eukaryota</taxon>
        <taxon>Viridiplantae</taxon>
        <taxon>Streptophyta</taxon>
        <taxon>Embryophyta</taxon>
        <taxon>Tracheophyta</taxon>
        <taxon>Spermatophyta</taxon>
        <taxon>Magnoliopsida</taxon>
        <taxon>eudicotyledons</taxon>
        <taxon>Gunneridae</taxon>
        <taxon>Pentapetalae</taxon>
        <taxon>rosids</taxon>
        <taxon>malvids</taxon>
        <taxon>Brassicales</taxon>
        <taxon>Brassicaceae</taxon>
        <taxon>Brassiceae</taxon>
        <taxon>Brassica</taxon>
    </lineage>
</organism>
<reference evidence="1 2" key="1">
    <citation type="submission" date="2020-02" db="EMBL/GenBank/DDBJ databases">
        <authorList>
            <person name="Ma Q."/>
            <person name="Huang Y."/>
            <person name="Song X."/>
            <person name="Pei D."/>
        </authorList>
    </citation>
    <scope>NUCLEOTIDE SEQUENCE [LARGE SCALE GENOMIC DNA]</scope>
    <source>
        <strain evidence="1">Sxm20200214</strain>
        <tissue evidence="1">Leaf</tissue>
    </source>
</reference>
<comment type="caution">
    <text evidence="1">The sequence shown here is derived from an EMBL/GenBank/DDBJ whole genome shotgun (WGS) entry which is preliminary data.</text>
</comment>
<dbReference type="AlphaFoldDB" id="A0A8X7QRB8"/>